<keyword evidence="3" id="KW-1185">Reference proteome</keyword>
<dbReference type="SUPFAM" id="SSF56601">
    <property type="entry name" value="beta-lactamase/transpeptidase-like"/>
    <property type="match status" value="1"/>
</dbReference>
<evidence type="ECO:0000313" key="3">
    <source>
        <dbReference type="Proteomes" id="UP000602124"/>
    </source>
</evidence>
<dbReference type="EMBL" id="JAEKMH010000001">
    <property type="protein sequence ID" value="MBJ3783615.1"/>
    <property type="molecule type" value="Genomic_DNA"/>
</dbReference>
<accession>A0A934MJZ6</accession>
<dbReference type="Gene3D" id="3.40.710.10">
    <property type="entry name" value="DD-peptidase/beta-lactamase superfamily"/>
    <property type="match status" value="1"/>
</dbReference>
<dbReference type="PANTHER" id="PTHR43283:SF3">
    <property type="entry name" value="BETA-LACTAMASE FAMILY PROTEIN (AFU_ORTHOLOGUE AFUA_5G07500)"/>
    <property type="match status" value="1"/>
</dbReference>
<feature type="domain" description="Beta-lactamase-related" evidence="1">
    <location>
        <begin position="12"/>
        <end position="359"/>
    </location>
</feature>
<comment type="caution">
    <text evidence="2">The sequence shown here is derived from an EMBL/GenBank/DDBJ whole genome shotgun (WGS) entry which is preliminary data.</text>
</comment>
<reference evidence="2" key="1">
    <citation type="submission" date="2020-12" db="EMBL/GenBank/DDBJ databases">
        <title>Devosia sp. MSA67 isolated from Mo River.</title>
        <authorList>
            <person name="Ma F."/>
            <person name="Zi Z."/>
        </authorList>
    </citation>
    <scope>NUCLEOTIDE SEQUENCE</scope>
    <source>
        <strain evidence="2">MSA67</strain>
    </source>
</reference>
<dbReference type="InterPro" id="IPR001466">
    <property type="entry name" value="Beta-lactam-related"/>
</dbReference>
<organism evidence="2 3">
    <name type="scientific">Devosia sediminis</name>
    <dbReference type="NCBI Taxonomy" id="2798801"/>
    <lineage>
        <taxon>Bacteria</taxon>
        <taxon>Pseudomonadati</taxon>
        <taxon>Pseudomonadota</taxon>
        <taxon>Alphaproteobacteria</taxon>
        <taxon>Hyphomicrobiales</taxon>
        <taxon>Devosiaceae</taxon>
        <taxon>Devosia</taxon>
    </lineage>
</organism>
<dbReference type="Pfam" id="PF00144">
    <property type="entry name" value="Beta-lactamase"/>
    <property type="match status" value="1"/>
</dbReference>
<dbReference type="Proteomes" id="UP000602124">
    <property type="component" value="Unassembled WGS sequence"/>
</dbReference>
<protein>
    <submittedName>
        <fullName evidence="2">Beta-lactamase family protein</fullName>
    </submittedName>
</protein>
<dbReference type="PANTHER" id="PTHR43283">
    <property type="entry name" value="BETA-LACTAMASE-RELATED"/>
    <property type="match status" value="1"/>
</dbReference>
<sequence length="382" mass="40969">MARDVNILRQLQRMVEGALQPGAVVGVLRDDTVSLFAAGYMESESVRAMTPEAIFRISSMSKPIVALALLQQIEDGLIGLHDPVAEWLPELAHPRVLKRIDASLDDTVAAETPITVEHLLSSRLGLGILPMQPGATPIQREIDRLGLLGFGPDDPAHPMSQDEWMAHIGALPLLAQPGSHWFYNTATLVQGVLVSRIAGKPLSEVIAERITAPLGMVDTGFVVPDTKRHRLTAAYGGDMTETDAAGSSPWLRRQRFEVSMVSTAADYLAFARIIGRGGEGPAGRLIRQEQLRWMLSDHLTPGQRDAGAAFLDGRGWGYGLSVDAAHQIGSDFTGEVGWAGGLGTSWIQNLGSKAAVVILGCRAIDGPDVYAAHVDLTRQALG</sequence>
<evidence type="ECO:0000313" key="2">
    <source>
        <dbReference type="EMBL" id="MBJ3783615.1"/>
    </source>
</evidence>
<dbReference type="RefSeq" id="WP_198874844.1">
    <property type="nucleotide sequence ID" value="NZ_JAEKMH010000001.1"/>
</dbReference>
<name>A0A934MJZ6_9HYPH</name>
<evidence type="ECO:0000259" key="1">
    <source>
        <dbReference type="Pfam" id="PF00144"/>
    </source>
</evidence>
<gene>
    <name evidence="2" type="ORF">JEQ47_02670</name>
</gene>
<dbReference type="InterPro" id="IPR050789">
    <property type="entry name" value="Diverse_Enzym_Activities"/>
</dbReference>
<dbReference type="InterPro" id="IPR012338">
    <property type="entry name" value="Beta-lactam/transpept-like"/>
</dbReference>
<proteinExistence type="predicted"/>
<dbReference type="AlphaFoldDB" id="A0A934MJZ6"/>